<dbReference type="InterPro" id="IPR039528">
    <property type="entry name" value="DPM1-like"/>
</dbReference>
<dbReference type="AlphaFoldDB" id="A0A0G0B7K4"/>
<dbReference type="EMBL" id="LBPN01000005">
    <property type="protein sequence ID" value="KKP59691.1"/>
    <property type="molecule type" value="Genomic_DNA"/>
</dbReference>
<dbReference type="GO" id="GO:0009247">
    <property type="term" value="P:glycolipid biosynthetic process"/>
    <property type="evidence" value="ECO:0007669"/>
    <property type="project" value="TreeGrafter"/>
</dbReference>
<feature type="domain" description="GtrA/DPMS transmembrane" evidence="10">
    <location>
        <begin position="243"/>
        <end position="363"/>
    </location>
</feature>
<dbReference type="STRING" id="1618434.UR52_C0005G0015"/>
<keyword evidence="4 11" id="KW-0808">Transferase</keyword>
<organism evidence="11 12">
    <name type="scientific">Candidatus Gottesmanbacteria bacterium GW2011_GWA1_34_13</name>
    <dbReference type="NCBI Taxonomy" id="1618434"/>
    <lineage>
        <taxon>Bacteria</taxon>
        <taxon>Candidatus Gottesmaniibacteriota</taxon>
    </lineage>
</organism>
<evidence type="ECO:0000256" key="2">
    <source>
        <dbReference type="ARBA" id="ARBA00006739"/>
    </source>
</evidence>
<evidence type="ECO:0000256" key="6">
    <source>
        <dbReference type="ARBA" id="ARBA00022989"/>
    </source>
</evidence>
<evidence type="ECO:0000256" key="4">
    <source>
        <dbReference type="ARBA" id="ARBA00022679"/>
    </source>
</evidence>
<feature type="transmembrane region" description="Helical" evidence="8">
    <location>
        <begin position="264"/>
        <end position="287"/>
    </location>
</feature>
<dbReference type="Pfam" id="PF00535">
    <property type="entry name" value="Glycos_transf_2"/>
    <property type="match status" value="1"/>
</dbReference>
<keyword evidence="6 8" id="KW-1133">Transmembrane helix</keyword>
<dbReference type="Gene3D" id="3.90.550.10">
    <property type="entry name" value="Spore Coat Polysaccharide Biosynthesis Protein SpsA, Chain A"/>
    <property type="match status" value="1"/>
</dbReference>
<evidence type="ECO:0000259" key="9">
    <source>
        <dbReference type="Pfam" id="PF00535"/>
    </source>
</evidence>
<name>A0A0G0B7K4_9BACT</name>
<reference evidence="11 12" key="1">
    <citation type="journal article" date="2015" name="Nature">
        <title>rRNA introns, odd ribosomes, and small enigmatic genomes across a large radiation of phyla.</title>
        <authorList>
            <person name="Brown C.T."/>
            <person name="Hug L.A."/>
            <person name="Thomas B.C."/>
            <person name="Sharon I."/>
            <person name="Castelle C.J."/>
            <person name="Singh A."/>
            <person name="Wilkins M.J."/>
            <person name="Williams K.H."/>
            <person name="Banfield J.F."/>
        </authorList>
    </citation>
    <scope>NUCLEOTIDE SEQUENCE [LARGE SCALE GENOMIC DNA]</scope>
</reference>
<keyword evidence="3 11" id="KW-0328">Glycosyltransferase</keyword>
<proteinExistence type="inferred from homology"/>
<dbReference type="PANTHER" id="PTHR43398">
    <property type="entry name" value="DOLICHOL-PHOSPHATE MANNOSYLTRANSFERASE SUBUNIT 1"/>
    <property type="match status" value="1"/>
</dbReference>
<keyword evidence="5 8" id="KW-0812">Transmembrane</keyword>
<comment type="similarity">
    <text evidence="2">Belongs to the glycosyltransferase 2 family.</text>
</comment>
<dbReference type="CDD" id="cd06442">
    <property type="entry name" value="DPM1_like"/>
    <property type="match status" value="1"/>
</dbReference>
<evidence type="ECO:0000256" key="5">
    <source>
        <dbReference type="ARBA" id="ARBA00022692"/>
    </source>
</evidence>
<accession>A0A0G0B7K4</accession>
<comment type="subcellular location">
    <subcellularLocation>
        <location evidence="1">Membrane</location>
        <topology evidence="1">Multi-pass membrane protein</topology>
    </subcellularLocation>
</comment>
<feature type="transmembrane region" description="Helical" evidence="8">
    <location>
        <begin position="308"/>
        <end position="332"/>
    </location>
</feature>
<evidence type="ECO:0000256" key="7">
    <source>
        <dbReference type="ARBA" id="ARBA00023136"/>
    </source>
</evidence>
<evidence type="ECO:0000256" key="1">
    <source>
        <dbReference type="ARBA" id="ARBA00004141"/>
    </source>
</evidence>
<keyword evidence="7 8" id="KW-0472">Membrane</keyword>
<evidence type="ECO:0000259" key="10">
    <source>
        <dbReference type="Pfam" id="PF04138"/>
    </source>
</evidence>
<evidence type="ECO:0000256" key="8">
    <source>
        <dbReference type="SAM" id="Phobius"/>
    </source>
</evidence>
<dbReference type="FunFam" id="3.90.550.10:FF:000122">
    <property type="entry name" value="Dolichol-phosphate mannosyltransferase subunit 1"/>
    <property type="match status" value="1"/>
</dbReference>
<feature type="transmembrane region" description="Helical" evidence="8">
    <location>
        <begin position="338"/>
        <end position="358"/>
    </location>
</feature>
<dbReference type="GO" id="GO:0016020">
    <property type="term" value="C:membrane"/>
    <property type="evidence" value="ECO:0007669"/>
    <property type="project" value="UniProtKB-SubCell"/>
</dbReference>
<dbReference type="InterPro" id="IPR029044">
    <property type="entry name" value="Nucleotide-diphossugar_trans"/>
</dbReference>
<feature type="domain" description="Glycosyltransferase 2-like" evidence="9">
    <location>
        <begin position="6"/>
        <end position="178"/>
    </location>
</feature>
<dbReference type="InterPro" id="IPR007267">
    <property type="entry name" value="GtrA_DPMS_TM"/>
</dbReference>
<gene>
    <name evidence="11" type="ORF">UR52_C0005G0015</name>
</gene>
<dbReference type="SUPFAM" id="SSF53448">
    <property type="entry name" value="Nucleotide-diphospho-sugar transferases"/>
    <property type="match status" value="1"/>
</dbReference>
<dbReference type="InterPro" id="IPR001173">
    <property type="entry name" value="Glyco_trans_2-like"/>
</dbReference>
<feature type="transmembrane region" description="Helical" evidence="8">
    <location>
        <begin position="231"/>
        <end position="252"/>
    </location>
</feature>
<evidence type="ECO:0000313" key="12">
    <source>
        <dbReference type="Proteomes" id="UP000034176"/>
    </source>
</evidence>
<protein>
    <submittedName>
        <fullName evidence="11">Dolichyl-phosphate beta-D-mannosyltransferase</fullName>
    </submittedName>
</protein>
<dbReference type="PANTHER" id="PTHR43398:SF1">
    <property type="entry name" value="DOLICHOL-PHOSPHATE MANNOSYLTRANSFERASE SUBUNIT 1"/>
    <property type="match status" value="1"/>
</dbReference>
<evidence type="ECO:0000256" key="3">
    <source>
        <dbReference type="ARBA" id="ARBA00022676"/>
    </source>
</evidence>
<evidence type="ECO:0000313" key="11">
    <source>
        <dbReference type="EMBL" id="KKP59691.1"/>
    </source>
</evidence>
<dbReference type="GO" id="GO:0000271">
    <property type="term" value="P:polysaccharide biosynthetic process"/>
    <property type="evidence" value="ECO:0007669"/>
    <property type="project" value="InterPro"/>
</dbReference>
<comment type="caution">
    <text evidence="11">The sequence shown here is derived from an EMBL/GenBank/DDBJ whole genome shotgun (WGS) entry which is preliminary data.</text>
</comment>
<dbReference type="GO" id="GO:0004582">
    <property type="term" value="F:dolichyl-phosphate beta-D-mannosyltransferase activity"/>
    <property type="evidence" value="ECO:0007669"/>
    <property type="project" value="InterPro"/>
</dbReference>
<dbReference type="Pfam" id="PF04138">
    <property type="entry name" value="GtrA_DPMS_TM"/>
    <property type="match status" value="1"/>
</dbReference>
<dbReference type="Proteomes" id="UP000034176">
    <property type="component" value="Unassembled WGS sequence"/>
</dbReference>
<sequence>MKQAVLILPTYNEKENIESLIIAIEGVSQKLPKYQLKIIVVDDNSPDKTAGIVKTLQTKYDNIILLSKKKEGLGAAYIHAMNWAIKNLNPEIFIQMDADWSHNPMLLPEFFEKYEKGVDFVVGSRYMKGGSIPGNWGIHRKLFSIVGNNYVRFGLFLLKPHDWSSGYRLIKTEIFKQVGSGLEKFTGYTFQIAFLHRAILAKFKIDEIPLQFIDRIHGRSKFAPSEYIKNVILYVINNSTFIKYVVIGVIGFSTQGIISKLLVMVNLFPGLAVGIGAFVAIICNFIGNNLWTFREKKIRGRKLLLKKFSHFLATSIGAVVIQFVVVSFGVFIFGKDAWFLLMIFAIGFLVIPYNFFIYNRFIWKK</sequence>